<dbReference type="RefSeq" id="WP_119812905.1">
    <property type="nucleotide sequence ID" value="NZ_QYUP01000174.1"/>
</dbReference>
<evidence type="ECO:0008006" key="5">
    <source>
        <dbReference type="Google" id="ProtNLM"/>
    </source>
</evidence>
<dbReference type="EMBL" id="QYUP01000174">
    <property type="protein sequence ID" value="RJG09456.1"/>
    <property type="molecule type" value="Genomic_DNA"/>
</dbReference>
<dbReference type="AlphaFoldDB" id="A0A418XAD2"/>
<keyword evidence="4" id="KW-1185">Reference proteome</keyword>
<protein>
    <recommendedName>
        <fullName evidence="5">Lipoprotein</fullName>
    </recommendedName>
</protein>
<reference evidence="3 4" key="1">
    <citation type="submission" date="2018-09" db="EMBL/GenBank/DDBJ databases">
        <authorList>
            <person name="Zhu H."/>
        </authorList>
    </citation>
    <scope>NUCLEOTIDE SEQUENCE [LARGE SCALE GENOMIC DNA]</scope>
    <source>
        <strain evidence="3 4">K1S02-61</strain>
    </source>
</reference>
<sequence length="89" mass="9406">MKSLITAGTIACLFALTACASPELPADGADAREAENAKVFEQEKGEMLTGSRIPVKTTTHSMRRTGGKELRKEGGGGQNNPEFPKGGER</sequence>
<comment type="caution">
    <text evidence="3">The sequence shown here is derived from an EMBL/GenBank/DDBJ whole genome shotgun (WGS) entry which is preliminary data.</text>
</comment>
<organism evidence="3 4">
    <name type="scientific">Massilia cavernae</name>
    <dbReference type="NCBI Taxonomy" id="2320864"/>
    <lineage>
        <taxon>Bacteria</taxon>
        <taxon>Pseudomonadati</taxon>
        <taxon>Pseudomonadota</taxon>
        <taxon>Betaproteobacteria</taxon>
        <taxon>Burkholderiales</taxon>
        <taxon>Oxalobacteraceae</taxon>
        <taxon>Telluria group</taxon>
        <taxon>Massilia</taxon>
    </lineage>
</organism>
<keyword evidence="2" id="KW-0732">Signal</keyword>
<accession>A0A418XAD2</accession>
<evidence type="ECO:0000256" key="1">
    <source>
        <dbReference type="SAM" id="MobiDB-lite"/>
    </source>
</evidence>
<evidence type="ECO:0000313" key="3">
    <source>
        <dbReference type="EMBL" id="RJG09456.1"/>
    </source>
</evidence>
<feature type="region of interest" description="Disordered" evidence="1">
    <location>
        <begin position="39"/>
        <end position="89"/>
    </location>
</feature>
<feature type="chain" id="PRO_5019526137" description="Lipoprotein" evidence="2">
    <location>
        <begin position="21"/>
        <end position="89"/>
    </location>
</feature>
<proteinExistence type="predicted"/>
<gene>
    <name evidence="3" type="ORF">D3872_22715</name>
</gene>
<evidence type="ECO:0000256" key="2">
    <source>
        <dbReference type="SAM" id="SignalP"/>
    </source>
</evidence>
<evidence type="ECO:0000313" key="4">
    <source>
        <dbReference type="Proteomes" id="UP000284006"/>
    </source>
</evidence>
<dbReference type="PROSITE" id="PS51257">
    <property type="entry name" value="PROKAR_LIPOPROTEIN"/>
    <property type="match status" value="1"/>
</dbReference>
<feature type="signal peptide" evidence="2">
    <location>
        <begin position="1"/>
        <end position="20"/>
    </location>
</feature>
<dbReference type="Proteomes" id="UP000284006">
    <property type="component" value="Unassembled WGS sequence"/>
</dbReference>
<name>A0A418XAD2_9BURK</name>